<dbReference type="Proteomes" id="UP000184109">
    <property type="component" value="Unassembled WGS sequence"/>
</dbReference>
<protein>
    <recommendedName>
        <fullName evidence="3">histidine kinase</fullName>
        <ecNumber evidence="3">2.7.13.3</ecNumber>
    </recommendedName>
</protein>
<dbReference type="GO" id="GO:0005886">
    <property type="term" value="C:plasma membrane"/>
    <property type="evidence" value="ECO:0007669"/>
    <property type="project" value="UniProtKB-SubCell"/>
</dbReference>
<evidence type="ECO:0000256" key="3">
    <source>
        <dbReference type="ARBA" id="ARBA00012438"/>
    </source>
</evidence>
<dbReference type="EMBL" id="FQXQ01000001">
    <property type="protein sequence ID" value="SHH33652.1"/>
    <property type="molecule type" value="Genomic_DNA"/>
</dbReference>
<keyword evidence="12" id="KW-0175">Coiled coil</keyword>
<dbReference type="InterPro" id="IPR036890">
    <property type="entry name" value="HATPase_C_sf"/>
</dbReference>
<dbReference type="SUPFAM" id="SSF55874">
    <property type="entry name" value="ATPase domain of HSP90 chaperone/DNA topoisomerase II/histidine kinase"/>
    <property type="match status" value="1"/>
</dbReference>
<evidence type="ECO:0000313" key="15">
    <source>
        <dbReference type="EMBL" id="SHH33652.1"/>
    </source>
</evidence>
<proteinExistence type="predicted"/>
<dbReference type="EC" id="2.7.13.3" evidence="3"/>
<dbReference type="PANTHER" id="PTHR45528">
    <property type="entry name" value="SENSOR HISTIDINE KINASE CPXA"/>
    <property type="match status" value="1"/>
</dbReference>
<evidence type="ECO:0000256" key="5">
    <source>
        <dbReference type="ARBA" id="ARBA00022553"/>
    </source>
</evidence>
<feature type="transmembrane region" description="Helical" evidence="13">
    <location>
        <begin position="117"/>
        <end position="135"/>
    </location>
</feature>
<evidence type="ECO:0000256" key="4">
    <source>
        <dbReference type="ARBA" id="ARBA00022475"/>
    </source>
</evidence>
<sequence>MKEEFWKIGNTIFWSLNAVILLTIILDVIILSNNWLELVFLKLFLLAFFLITYNLFKKRYGAPNILIHLVLFSFNFLALISISNSEILDRLLYTTLLIAMFVGFNTMTVWSIINSFIQYFLVIVTFMVLILIGSVQEPFQILREGGYVFLLLGFVSFFFPKVRRSVLVDRVKLQLKNENKINVLTEELTETEKKYDLLAKKVLKKENEFKFLFQQISSDLNKINGILLEVKENTPEQEKHKIEDLDSLLQNLRNQSSVYFKPININSTNQIIVKDSINVKEAYLKVYKLFKNQIIEKRLNITQDLDAIDYVIAGNERMFNTVIYNILNFAVIFSNEDDNISVKLENIDKKIVFSVGNTNKGLKTSEIEDYFRDIEFVNYDYKKHSDSVKIGLRISKQLTEKMNGYFTYVSSENRGYRLKIQFTAYKEN</sequence>
<feature type="transmembrane region" description="Helical" evidence="13">
    <location>
        <begin position="38"/>
        <end position="56"/>
    </location>
</feature>
<feature type="domain" description="Histidine kinase" evidence="14">
    <location>
        <begin position="211"/>
        <end position="426"/>
    </location>
</feature>
<evidence type="ECO:0000256" key="12">
    <source>
        <dbReference type="SAM" id="Coils"/>
    </source>
</evidence>
<keyword evidence="9" id="KW-0067">ATP-binding</keyword>
<keyword evidence="11 13" id="KW-0472">Membrane</keyword>
<keyword evidence="4" id="KW-1003">Cell membrane</keyword>
<evidence type="ECO:0000256" key="8">
    <source>
        <dbReference type="ARBA" id="ARBA00022777"/>
    </source>
</evidence>
<evidence type="ECO:0000256" key="13">
    <source>
        <dbReference type="SAM" id="Phobius"/>
    </source>
</evidence>
<keyword evidence="10" id="KW-0902">Two-component regulatory system</keyword>
<feature type="transmembrane region" description="Helical" evidence="13">
    <location>
        <begin position="91"/>
        <end position="110"/>
    </location>
</feature>
<accession>A0A1M5S4V1</accession>
<dbReference type="OrthoDB" id="1414490at2"/>
<dbReference type="STRING" id="1195760.SAMN05444281_0133"/>
<dbReference type="GO" id="GO:0000160">
    <property type="term" value="P:phosphorelay signal transduction system"/>
    <property type="evidence" value="ECO:0007669"/>
    <property type="project" value="UniProtKB-KW"/>
</dbReference>
<evidence type="ECO:0000256" key="10">
    <source>
        <dbReference type="ARBA" id="ARBA00023012"/>
    </source>
</evidence>
<dbReference type="InterPro" id="IPR003594">
    <property type="entry name" value="HATPase_dom"/>
</dbReference>
<evidence type="ECO:0000256" key="11">
    <source>
        <dbReference type="ARBA" id="ARBA00023136"/>
    </source>
</evidence>
<keyword evidence="8 15" id="KW-0418">Kinase</keyword>
<evidence type="ECO:0000256" key="7">
    <source>
        <dbReference type="ARBA" id="ARBA00022741"/>
    </source>
</evidence>
<feature type="coiled-coil region" evidence="12">
    <location>
        <begin position="181"/>
        <end position="208"/>
    </location>
</feature>
<dbReference type="InterPro" id="IPR005467">
    <property type="entry name" value="His_kinase_dom"/>
</dbReference>
<comment type="catalytic activity">
    <reaction evidence="1">
        <text>ATP + protein L-histidine = ADP + protein N-phospho-L-histidine.</text>
        <dbReference type="EC" id="2.7.13.3"/>
    </reaction>
</comment>
<evidence type="ECO:0000259" key="14">
    <source>
        <dbReference type="PROSITE" id="PS50109"/>
    </source>
</evidence>
<keyword evidence="16" id="KW-1185">Reference proteome</keyword>
<keyword evidence="7" id="KW-0547">Nucleotide-binding</keyword>
<organism evidence="15 16">
    <name type="scientific">Wenyingzhuangia marina</name>
    <dbReference type="NCBI Taxonomy" id="1195760"/>
    <lineage>
        <taxon>Bacteria</taxon>
        <taxon>Pseudomonadati</taxon>
        <taxon>Bacteroidota</taxon>
        <taxon>Flavobacteriia</taxon>
        <taxon>Flavobacteriales</taxon>
        <taxon>Flavobacteriaceae</taxon>
        <taxon>Wenyingzhuangia</taxon>
    </lineage>
</organism>
<evidence type="ECO:0000256" key="1">
    <source>
        <dbReference type="ARBA" id="ARBA00000085"/>
    </source>
</evidence>
<dbReference type="InterPro" id="IPR050398">
    <property type="entry name" value="HssS/ArlS-like"/>
</dbReference>
<evidence type="ECO:0000256" key="2">
    <source>
        <dbReference type="ARBA" id="ARBA00004651"/>
    </source>
</evidence>
<gene>
    <name evidence="15" type="ORF">SAMN05444281_0133</name>
</gene>
<feature type="transmembrane region" description="Helical" evidence="13">
    <location>
        <begin position="12"/>
        <end position="32"/>
    </location>
</feature>
<dbReference type="Pfam" id="PF02518">
    <property type="entry name" value="HATPase_c"/>
    <property type="match status" value="1"/>
</dbReference>
<feature type="transmembrane region" description="Helical" evidence="13">
    <location>
        <begin position="141"/>
        <end position="160"/>
    </location>
</feature>
<dbReference type="GO" id="GO:0004673">
    <property type="term" value="F:protein histidine kinase activity"/>
    <property type="evidence" value="ECO:0007669"/>
    <property type="project" value="UniProtKB-EC"/>
</dbReference>
<keyword evidence="13" id="KW-0812">Transmembrane</keyword>
<dbReference type="AlphaFoldDB" id="A0A1M5S4V1"/>
<keyword evidence="6" id="KW-0808">Transferase</keyword>
<reference evidence="16" key="1">
    <citation type="submission" date="2016-11" db="EMBL/GenBank/DDBJ databases">
        <authorList>
            <person name="Varghese N."/>
            <person name="Submissions S."/>
        </authorList>
    </citation>
    <scope>NUCLEOTIDE SEQUENCE [LARGE SCALE GENOMIC DNA]</scope>
    <source>
        <strain evidence="16">DSM 100572</strain>
    </source>
</reference>
<dbReference type="PROSITE" id="PS50109">
    <property type="entry name" value="HIS_KIN"/>
    <property type="match status" value="1"/>
</dbReference>
<evidence type="ECO:0000256" key="6">
    <source>
        <dbReference type="ARBA" id="ARBA00022679"/>
    </source>
</evidence>
<dbReference type="PANTHER" id="PTHR45528:SF1">
    <property type="entry name" value="SENSOR HISTIDINE KINASE CPXA"/>
    <property type="match status" value="1"/>
</dbReference>
<dbReference type="GO" id="GO:0005524">
    <property type="term" value="F:ATP binding"/>
    <property type="evidence" value="ECO:0007669"/>
    <property type="project" value="UniProtKB-KW"/>
</dbReference>
<dbReference type="Gene3D" id="3.30.565.10">
    <property type="entry name" value="Histidine kinase-like ATPase, C-terminal domain"/>
    <property type="match status" value="1"/>
</dbReference>
<evidence type="ECO:0000256" key="9">
    <source>
        <dbReference type="ARBA" id="ARBA00022840"/>
    </source>
</evidence>
<keyword evidence="5" id="KW-0597">Phosphoprotein</keyword>
<evidence type="ECO:0000313" key="16">
    <source>
        <dbReference type="Proteomes" id="UP000184109"/>
    </source>
</evidence>
<comment type="subcellular location">
    <subcellularLocation>
        <location evidence="2">Cell membrane</location>
        <topology evidence="2">Multi-pass membrane protein</topology>
    </subcellularLocation>
</comment>
<dbReference type="RefSeq" id="WP_073117753.1">
    <property type="nucleotide sequence ID" value="NZ_BMEN01000005.1"/>
</dbReference>
<feature type="transmembrane region" description="Helical" evidence="13">
    <location>
        <begin position="65"/>
        <end position="85"/>
    </location>
</feature>
<name>A0A1M5S4V1_9FLAO</name>
<keyword evidence="13" id="KW-1133">Transmembrane helix</keyword>